<dbReference type="InterPro" id="IPR033900">
    <property type="entry name" value="Gram_neg_porin_domain"/>
</dbReference>
<feature type="chain" id="PRO_5047384093" evidence="11">
    <location>
        <begin position="19"/>
        <end position="311"/>
    </location>
</feature>
<keyword evidence="4" id="KW-1134">Transmembrane beta strand</keyword>
<evidence type="ECO:0000256" key="10">
    <source>
        <dbReference type="ARBA" id="ARBA00023237"/>
    </source>
</evidence>
<dbReference type="RefSeq" id="WP_265721004.1">
    <property type="nucleotide sequence ID" value="NZ_JAPIVK010000007.1"/>
</dbReference>
<dbReference type="InterPro" id="IPR001702">
    <property type="entry name" value="Porin_Gram-ve"/>
</dbReference>
<accession>A0ABW5ECZ8</accession>
<gene>
    <name evidence="13" type="ORF">ACFSKX_11060</name>
</gene>
<dbReference type="CDD" id="cd00342">
    <property type="entry name" value="gram_neg_porins"/>
    <property type="match status" value="1"/>
</dbReference>
<keyword evidence="8" id="KW-0626">Porin</keyword>
<comment type="subunit">
    <text evidence="2">Homotrimer.</text>
</comment>
<feature type="domain" description="Porin" evidence="12">
    <location>
        <begin position="7"/>
        <end position="291"/>
    </location>
</feature>
<evidence type="ECO:0000313" key="14">
    <source>
        <dbReference type="Proteomes" id="UP001597425"/>
    </source>
</evidence>
<reference evidence="14" key="1">
    <citation type="journal article" date="2019" name="Int. J. Syst. Evol. Microbiol.">
        <title>The Global Catalogue of Microorganisms (GCM) 10K type strain sequencing project: providing services to taxonomists for standard genome sequencing and annotation.</title>
        <authorList>
            <consortium name="The Broad Institute Genomics Platform"/>
            <consortium name="The Broad Institute Genome Sequencing Center for Infectious Disease"/>
            <person name="Wu L."/>
            <person name="Ma J."/>
        </authorList>
    </citation>
    <scope>NUCLEOTIDE SEQUENCE [LARGE SCALE GENOMIC DNA]</scope>
    <source>
        <strain evidence="14">KCTC 12848</strain>
    </source>
</reference>
<dbReference type="Gene3D" id="2.40.160.10">
    <property type="entry name" value="Porin"/>
    <property type="match status" value="1"/>
</dbReference>
<comment type="subcellular location">
    <subcellularLocation>
        <location evidence="1">Cell outer membrane</location>
        <topology evidence="1">Multi-pass membrane protein</topology>
    </subcellularLocation>
</comment>
<dbReference type="Proteomes" id="UP001597425">
    <property type="component" value="Unassembled WGS sequence"/>
</dbReference>
<evidence type="ECO:0000256" key="5">
    <source>
        <dbReference type="ARBA" id="ARBA00022692"/>
    </source>
</evidence>
<evidence type="ECO:0000256" key="8">
    <source>
        <dbReference type="ARBA" id="ARBA00023114"/>
    </source>
</evidence>
<keyword evidence="5" id="KW-0812">Transmembrane</keyword>
<keyword evidence="14" id="KW-1185">Reference proteome</keyword>
<evidence type="ECO:0000256" key="11">
    <source>
        <dbReference type="SAM" id="SignalP"/>
    </source>
</evidence>
<dbReference type="EMBL" id="JBHUJD010000012">
    <property type="protein sequence ID" value="MFD2310954.1"/>
    <property type="molecule type" value="Genomic_DNA"/>
</dbReference>
<name>A0ABW5ECZ8_9GAMM</name>
<feature type="signal peptide" evidence="11">
    <location>
        <begin position="1"/>
        <end position="18"/>
    </location>
</feature>
<keyword evidence="6 11" id="KW-0732">Signal</keyword>
<evidence type="ECO:0000256" key="9">
    <source>
        <dbReference type="ARBA" id="ARBA00023136"/>
    </source>
</evidence>
<keyword evidence="7" id="KW-0406">Ion transport</keyword>
<organism evidence="13 14">
    <name type="scientific">Microbulbifer halophilus</name>
    <dbReference type="NCBI Taxonomy" id="453963"/>
    <lineage>
        <taxon>Bacteria</taxon>
        <taxon>Pseudomonadati</taxon>
        <taxon>Pseudomonadota</taxon>
        <taxon>Gammaproteobacteria</taxon>
        <taxon>Cellvibrionales</taxon>
        <taxon>Microbulbiferaceae</taxon>
        <taxon>Microbulbifer</taxon>
    </lineage>
</organism>
<evidence type="ECO:0000256" key="2">
    <source>
        <dbReference type="ARBA" id="ARBA00011233"/>
    </source>
</evidence>
<dbReference type="PRINTS" id="PR00182">
    <property type="entry name" value="ECOLNEIPORIN"/>
</dbReference>
<evidence type="ECO:0000256" key="6">
    <source>
        <dbReference type="ARBA" id="ARBA00022729"/>
    </source>
</evidence>
<dbReference type="InterPro" id="IPR023614">
    <property type="entry name" value="Porin_dom_sf"/>
</dbReference>
<dbReference type="PANTHER" id="PTHR34501:SF9">
    <property type="entry name" value="MAJOR OUTER MEMBRANE PROTEIN P.IA"/>
    <property type="match status" value="1"/>
</dbReference>
<dbReference type="InterPro" id="IPR002299">
    <property type="entry name" value="Porin_Neis"/>
</dbReference>
<dbReference type="Pfam" id="PF13609">
    <property type="entry name" value="Porin_4"/>
    <property type="match status" value="1"/>
</dbReference>
<dbReference type="InterPro" id="IPR050298">
    <property type="entry name" value="Gram-neg_bact_OMP"/>
</dbReference>
<comment type="caution">
    <text evidence="13">The sequence shown here is derived from an EMBL/GenBank/DDBJ whole genome shotgun (WGS) entry which is preliminary data.</text>
</comment>
<evidence type="ECO:0000256" key="1">
    <source>
        <dbReference type="ARBA" id="ARBA00004571"/>
    </source>
</evidence>
<evidence type="ECO:0000313" key="13">
    <source>
        <dbReference type="EMBL" id="MFD2310954.1"/>
    </source>
</evidence>
<keyword evidence="3" id="KW-0813">Transport</keyword>
<evidence type="ECO:0000256" key="3">
    <source>
        <dbReference type="ARBA" id="ARBA00022448"/>
    </source>
</evidence>
<proteinExistence type="predicted"/>
<dbReference type="PANTHER" id="PTHR34501">
    <property type="entry name" value="PROTEIN YDDL-RELATED"/>
    <property type="match status" value="1"/>
</dbReference>
<protein>
    <submittedName>
        <fullName evidence="13">Porin</fullName>
    </submittedName>
</protein>
<keyword evidence="10" id="KW-0998">Cell outer membrane</keyword>
<evidence type="ECO:0000256" key="7">
    <source>
        <dbReference type="ARBA" id="ARBA00023065"/>
    </source>
</evidence>
<dbReference type="SUPFAM" id="SSF56935">
    <property type="entry name" value="Porins"/>
    <property type="match status" value="1"/>
</dbReference>
<evidence type="ECO:0000256" key="4">
    <source>
        <dbReference type="ARBA" id="ARBA00022452"/>
    </source>
</evidence>
<sequence>MKKTAVSLAIAAALPALASADTFTFYGKANVDFQSADEGDGATTDIESNASRLGAKGELPFDSGVKGIYKLEYGVDIDGDSEETLKRRNLYAGLEGGFGQVIAGRFDTPMRLAQKKVDLFNDLEGDIGSVITRSENRESGHVQYTTPAFSGFTLAASHISHGDEVIGQDQLGRDITRDNGTSMSLAYDKNGIYLAYGIDRNVEANDWNVQRLAGQYNIGPVQVGALFEEQEKADGSTQDGWMASAAYSINRWTAKAQYGQSDVVVADAETYSLGLDYKLSSAAKVFGFYTDETAADDYDRSYFGIGTEFKF</sequence>
<dbReference type="PRINTS" id="PR00184">
    <property type="entry name" value="NEISSPPORIN"/>
</dbReference>
<evidence type="ECO:0000259" key="12">
    <source>
        <dbReference type="Pfam" id="PF13609"/>
    </source>
</evidence>
<keyword evidence="9" id="KW-0472">Membrane</keyword>